<dbReference type="InterPro" id="IPR018957">
    <property type="entry name" value="Znf_C3HC4_RING-type"/>
</dbReference>
<dbReference type="GO" id="GO:0006631">
    <property type="term" value="P:fatty acid metabolic process"/>
    <property type="evidence" value="ECO:0007669"/>
    <property type="project" value="TreeGrafter"/>
</dbReference>
<dbReference type="InterPro" id="IPR001841">
    <property type="entry name" value="Znf_RING"/>
</dbReference>
<dbReference type="STRING" id="181874.A0A409VX69"/>
<proteinExistence type="predicted"/>
<feature type="domain" description="Carrier" evidence="6">
    <location>
        <begin position="680"/>
        <end position="754"/>
    </location>
</feature>
<dbReference type="PROSITE" id="PS00518">
    <property type="entry name" value="ZF_RING_1"/>
    <property type="match status" value="1"/>
</dbReference>
<dbReference type="Gene3D" id="3.30.40.10">
    <property type="entry name" value="Zinc/RING finger domain, C3HC4 (zinc finger)"/>
    <property type="match status" value="1"/>
</dbReference>
<dbReference type="Pfam" id="PF00501">
    <property type="entry name" value="AMP-binding"/>
    <property type="match status" value="1"/>
</dbReference>
<dbReference type="Gene3D" id="1.10.1200.10">
    <property type="entry name" value="ACP-like"/>
    <property type="match status" value="1"/>
</dbReference>
<protein>
    <recommendedName>
        <fullName evidence="10">Carrier domain-containing protein</fullName>
    </recommendedName>
</protein>
<dbReference type="InterPro" id="IPR013083">
    <property type="entry name" value="Znf_RING/FYVE/PHD"/>
</dbReference>
<feature type="transmembrane region" description="Helical" evidence="5">
    <location>
        <begin position="1037"/>
        <end position="1067"/>
    </location>
</feature>
<dbReference type="InterPro" id="IPR011004">
    <property type="entry name" value="Trimer_LpxA-like_sf"/>
</dbReference>
<dbReference type="PROSITE" id="PS50075">
    <property type="entry name" value="CARRIER"/>
    <property type="match status" value="1"/>
</dbReference>
<dbReference type="Proteomes" id="UP000284842">
    <property type="component" value="Unassembled WGS sequence"/>
</dbReference>
<evidence type="ECO:0000259" key="7">
    <source>
        <dbReference type="PROSITE" id="PS50089"/>
    </source>
</evidence>
<keyword evidence="2 4" id="KW-0863">Zinc-finger</keyword>
<dbReference type="GO" id="GO:0008270">
    <property type="term" value="F:zinc ion binding"/>
    <property type="evidence" value="ECO:0007669"/>
    <property type="project" value="UniProtKB-KW"/>
</dbReference>
<dbReference type="Gene3D" id="3.30.300.30">
    <property type="match status" value="1"/>
</dbReference>
<evidence type="ECO:0000313" key="8">
    <source>
        <dbReference type="EMBL" id="PPQ70848.1"/>
    </source>
</evidence>
<keyword evidence="1" id="KW-0479">Metal-binding</keyword>
<gene>
    <name evidence="8" type="ORF">CVT24_001055</name>
</gene>
<dbReference type="InterPro" id="IPR045851">
    <property type="entry name" value="AMP-bd_C_sf"/>
</dbReference>
<reference evidence="8 9" key="1">
    <citation type="journal article" date="2018" name="Evol. Lett.">
        <title>Horizontal gene cluster transfer increased hallucinogenic mushroom diversity.</title>
        <authorList>
            <person name="Reynolds H.T."/>
            <person name="Vijayakumar V."/>
            <person name="Gluck-Thaler E."/>
            <person name="Korotkin H.B."/>
            <person name="Matheny P.B."/>
            <person name="Slot J.C."/>
        </authorList>
    </citation>
    <scope>NUCLEOTIDE SEQUENCE [LARGE SCALE GENOMIC DNA]</scope>
    <source>
        <strain evidence="8 9">2629</strain>
    </source>
</reference>
<evidence type="ECO:0000256" key="2">
    <source>
        <dbReference type="ARBA" id="ARBA00022771"/>
    </source>
</evidence>
<dbReference type="Gene3D" id="2.160.10.10">
    <property type="entry name" value="Hexapeptide repeat proteins"/>
    <property type="match status" value="3"/>
</dbReference>
<feature type="transmembrane region" description="Helical" evidence="5">
    <location>
        <begin position="1303"/>
        <end position="1328"/>
    </location>
</feature>
<organism evidence="8 9">
    <name type="scientific">Panaeolus cyanescens</name>
    <dbReference type="NCBI Taxonomy" id="181874"/>
    <lineage>
        <taxon>Eukaryota</taxon>
        <taxon>Fungi</taxon>
        <taxon>Dikarya</taxon>
        <taxon>Basidiomycota</taxon>
        <taxon>Agaricomycotina</taxon>
        <taxon>Agaricomycetes</taxon>
        <taxon>Agaricomycetidae</taxon>
        <taxon>Agaricales</taxon>
        <taxon>Agaricineae</taxon>
        <taxon>Galeropsidaceae</taxon>
        <taxon>Panaeolus</taxon>
    </lineage>
</organism>
<feature type="transmembrane region" description="Helical" evidence="5">
    <location>
        <begin position="1419"/>
        <end position="1443"/>
    </location>
</feature>
<evidence type="ECO:0008006" key="10">
    <source>
        <dbReference type="Google" id="ProtNLM"/>
    </source>
</evidence>
<dbReference type="SMART" id="SM00184">
    <property type="entry name" value="RING"/>
    <property type="match status" value="1"/>
</dbReference>
<dbReference type="InterPro" id="IPR017907">
    <property type="entry name" value="Znf_RING_CS"/>
</dbReference>
<evidence type="ECO:0000313" key="9">
    <source>
        <dbReference type="Proteomes" id="UP000284842"/>
    </source>
</evidence>
<evidence type="ECO:0000256" key="3">
    <source>
        <dbReference type="ARBA" id="ARBA00022833"/>
    </source>
</evidence>
<dbReference type="Gene3D" id="3.40.50.12780">
    <property type="entry name" value="N-terminal domain of ligase-like"/>
    <property type="match status" value="1"/>
</dbReference>
<keyword evidence="5" id="KW-0472">Membrane</keyword>
<dbReference type="PANTHER" id="PTHR43201">
    <property type="entry name" value="ACYL-COA SYNTHETASE"/>
    <property type="match status" value="1"/>
</dbReference>
<dbReference type="SUPFAM" id="SSF57850">
    <property type="entry name" value="RING/U-box"/>
    <property type="match status" value="1"/>
</dbReference>
<dbReference type="SUPFAM" id="SSF47336">
    <property type="entry name" value="ACP-like"/>
    <property type="match status" value="1"/>
</dbReference>
<accession>A0A409VX69</accession>
<dbReference type="PROSITE" id="PS50089">
    <property type="entry name" value="ZF_RING_2"/>
    <property type="match status" value="1"/>
</dbReference>
<dbReference type="SUPFAM" id="SSF56801">
    <property type="entry name" value="Acetyl-CoA synthetase-like"/>
    <property type="match status" value="1"/>
</dbReference>
<dbReference type="Pfam" id="PF00097">
    <property type="entry name" value="zf-C3HC4"/>
    <property type="match status" value="1"/>
</dbReference>
<dbReference type="InterPro" id="IPR000873">
    <property type="entry name" value="AMP-dep_synth/lig_dom"/>
</dbReference>
<dbReference type="InterPro" id="IPR042099">
    <property type="entry name" value="ANL_N_sf"/>
</dbReference>
<keyword evidence="3" id="KW-0862">Zinc</keyword>
<feature type="domain" description="RING-type" evidence="7">
    <location>
        <begin position="1575"/>
        <end position="1612"/>
    </location>
</feature>
<comment type="caution">
    <text evidence="8">The sequence shown here is derived from an EMBL/GenBank/DDBJ whole genome shotgun (WGS) entry which is preliminary data.</text>
</comment>
<feature type="transmembrane region" description="Helical" evidence="5">
    <location>
        <begin position="823"/>
        <end position="843"/>
    </location>
</feature>
<dbReference type="GO" id="GO:0031956">
    <property type="term" value="F:medium-chain fatty acid-CoA ligase activity"/>
    <property type="evidence" value="ECO:0007669"/>
    <property type="project" value="TreeGrafter"/>
</dbReference>
<evidence type="ECO:0000256" key="5">
    <source>
        <dbReference type="SAM" id="Phobius"/>
    </source>
</evidence>
<dbReference type="SUPFAM" id="SSF51161">
    <property type="entry name" value="Trimeric LpxA-like enzymes"/>
    <property type="match status" value="3"/>
</dbReference>
<evidence type="ECO:0000256" key="4">
    <source>
        <dbReference type="PROSITE-ProRule" id="PRU00175"/>
    </source>
</evidence>
<keyword evidence="5" id="KW-1133">Transmembrane helix</keyword>
<dbReference type="InterPro" id="IPR036736">
    <property type="entry name" value="ACP-like_sf"/>
</dbReference>
<evidence type="ECO:0000259" key="6">
    <source>
        <dbReference type="PROSITE" id="PS50075"/>
    </source>
</evidence>
<feature type="transmembrane region" description="Helical" evidence="5">
    <location>
        <begin position="1359"/>
        <end position="1385"/>
    </location>
</feature>
<keyword evidence="9" id="KW-1185">Reference proteome</keyword>
<dbReference type="InParanoid" id="A0A409VX69"/>
<dbReference type="InterPro" id="IPR009081">
    <property type="entry name" value="PP-bd_ACP"/>
</dbReference>
<evidence type="ECO:0000256" key="1">
    <source>
        <dbReference type="ARBA" id="ARBA00022723"/>
    </source>
</evidence>
<sequence>MSVPLSFLDASSLPEGSSLGQFLGEAITQSSIGSLLDCLCSTDQPAIYSSDISRAPLLHTELQQFVSNFTLPHASHRKPLGTNDRVMVVLPAGPENAVALLALGSYHSCAPVNASCTAAELKDDATRLQAKAIITTKDIAKNLDVKLLQDEIGCEVIYLQAKDSGPAGLFDLSVMGATDAVLPKRPTKPHGLDDISLILHTSGTSGKKKVVRYSLRTLLVGTWCVVHSWNLQTTDINLNMMPLFHVGGIVRNLLAPILSGGSSIMCPGFDPHSFWSLAIQLKATWYYAAPTVHHAILSARKDAKFFDVKHHIRMICNAAGGLLPSLALELQETFGSVILPSYGMTECMPIATPLQDYKLDRPGCSGIACGPYLSIRDPSDIEKAMAAGKTGSICVRGLPAFDGYEVSPDLSVPLDTSAFSSEGWFDSGDVGYMDQDGYLYITGRSKEIINKGGEVISPFEVEEAVTTAARHLVKNTLAFSVEHDVLQETIGLVVVPNPTHPRMGLQQLHDLLKGHLHPSKWPFAIVFMDDIPKNSAGKPLRIGLAKRLGLGRLSDDIPVLHRHYEAQLPLDSANLSVPIPSSKVTFDTSAVIAAFTSIKHVQEIALRPKNDGGVDAFISVSTDAVDMAAVNSSLSKILPGYCLPQRILIINGPLRHLPNGDYDFEGMESDFAKQSSNQMSKSQLMIRDIVADLLNIDASHITADSDFFLLGGNSLLLGKLAYHIRKQSGVGVAIADLFTDSSVNGIAGLLGDKGKGLEISKKEDRDDKSEVESKAELSTAMSSTTAFSLDYDFERDIEFGQPKRHRGQKHPLSLIVQAIPFVFFYPFKSALTWAIMLFMLSYLEHLTTGNYWEKMLALLTSIIIARLSVRVVCPIGAIIIKWIVIGQYKPGTYQTWSIYYLRWWISNQALRCAGRGFFATHPSLIKLYYRLLGARIGKDVYIDDRSKLYEVDLLTLEDGCHIDAPVLRGFCVEREGYIRLAPITIGKRAFVNAYTFISPGSTITSGTVYGPHSSSFDEPSPKSFAAYSRTLTCEPHWFLKVFIAWPIILSVLFISYIPWAAAIYVMISQIHISRVGLNDLEVVISWFSSGDRVLFHAVSRIVRALFRPIIQVVLGIIVKRIMGLNKDPTSSHTRSAVLKRYINSHLLSQGALKDVFSIVGTHYEIVSMVYRAMGAKIGKHVYWPGSGIFCPDPELLEIGDNVVFGSRSFLFTSDRMGAGKIVIEDGAMIADRVVLLPGTRVCKRTVMGSGALGKRNATYEAGSTWLGNDRGEAICLGRGSKESTDGETTTPFARAFYLGQADYLVFPYVMVLIVGVLVTALSAAYWSISAVAAAQLLRQLVIHFNRGDLFRPTWYRLGVLYGFIAGSFVVVLNIQGLLAMLWVILTKWIIIGRRREGRYDWDKSSYCQRWQLHLVLSRFLYKGFGNGGVIAPLAGSAYIVWFYRALGARIGENCAIWAGGKSGLMTEPDLVEIGDEVNLDDCSVVAHLNSRGHFSLNRLKIGHGCALRVGSRLLSGASMEDNSMLCEHTLLTSGDVADSGALYAGWPAKQLPPTHTEDSPNVLEAERGAYPLLTCPICRTFPRESTVTDCGHLFCHGCVSEFSSKRGYCPVCFAPCKPRQLRKVHLSFMSNLNSPILPTLSRQTTLS</sequence>
<feature type="transmembrane region" description="Helical" evidence="5">
    <location>
        <begin position="855"/>
        <end position="884"/>
    </location>
</feature>
<dbReference type="OrthoDB" id="3633556at2759"/>
<dbReference type="EMBL" id="NHTK01005938">
    <property type="protein sequence ID" value="PPQ70848.1"/>
    <property type="molecule type" value="Genomic_DNA"/>
</dbReference>
<keyword evidence="5" id="KW-0812">Transmembrane</keyword>
<dbReference type="Pfam" id="PF00550">
    <property type="entry name" value="PP-binding"/>
    <property type="match status" value="1"/>
</dbReference>
<name>A0A409VX69_9AGAR</name>
<dbReference type="PANTHER" id="PTHR43201:SF10">
    <property type="entry name" value="CARRIER DOMAIN-CONTAINING PROTEIN"/>
    <property type="match status" value="1"/>
</dbReference>